<gene>
    <name evidence="5" type="primary">URM1</name>
    <name evidence="7" type="ORF">B0F90DRAFT_1631239</name>
</gene>
<evidence type="ECO:0000256" key="6">
    <source>
        <dbReference type="RuleBase" id="RU361182"/>
    </source>
</evidence>
<keyword evidence="4 5" id="KW-0833">Ubl conjugation pathway</keyword>
<evidence type="ECO:0000256" key="4">
    <source>
        <dbReference type="ARBA" id="ARBA00022786"/>
    </source>
</evidence>
<evidence type="ECO:0000256" key="2">
    <source>
        <dbReference type="ARBA" id="ARBA00022499"/>
    </source>
</evidence>
<evidence type="ECO:0000256" key="5">
    <source>
        <dbReference type="HAMAP-Rule" id="MF_03048"/>
    </source>
</evidence>
<dbReference type="InterPro" id="IPR012675">
    <property type="entry name" value="Beta-grasp_dom_sf"/>
</dbReference>
<evidence type="ECO:0000313" key="7">
    <source>
        <dbReference type="EMBL" id="KAI0299420.1"/>
    </source>
</evidence>
<keyword evidence="8" id="KW-1185">Reference proteome</keyword>
<proteinExistence type="inferred from homology"/>
<dbReference type="SUPFAM" id="SSF54285">
    <property type="entry name" value="MoaD/ThiS"/>
    <property type="match status" value="1"/>
</dbReference>
<feature type="modified residue" description="1-thioglycine" evidence="5">
    <location>
        <position position="107"/>
    </location>
</feature>
<evidence type="ECO:0000313" key="8">
    <source>
        <dbReference type="Proteomes" id="UP001203297"/>
    </source>
</evidence>
<comment type="PTM">
    <text evidence="5">C-terminal thiocarboxylation occurs in 2 steps, it is first acyl-adenylated (-COAMP) via the hesA/moeB/thiF part of UBA4, then thiocarboxylated (-COSH) via the rhodanese domain of UBA4.</text>
</comment>
<dbReference type="EMBL" id="WTXG01000023">
    <property type="protein sequence ID" value="KAI0299420.1"/>
    <property type="molecule type" value="Genomic_DNA"/>
</dbReference>
<comment type="caution">
    <text evidence="7">The sequence shown here is derived from an EMBL/GenBank/DDBJ whole genome shotgun (WGS) entry which is preliminary data.</text>
</comment>
<dbReference type="Gene3D" id="3.10.20.30">
    <property type="match status" value="1"/>
</dbReference>
<evidence type="ECO:0000256" key="1">
    <source>
        <dbReference type="ARBA" id="ARBA00022490"/>
    </source>
</evidence>
<comment type="subcellular location">
    <subcellularLocation>
        <location evidence="5 6">Cytoplasm</location>
    </subcellularLocation>
</comment>
<name>A0AAD4QK80_9AGAM</name>
<reference evidence="7" key="1">
    <citation type="journal article" date="2022" name="New Phytol.">
        <title>Evolutionary transition to the ectomycorrhizal habit in the genomes of a hyperdiverse lineage of mushroom-forming fungi.</title>
        <authorList>
            <person name="Looney B."/>
            <person name="Miyauchi S."/>
            <person name="Morin E."/>
            <person name="Drula E."/>
            <person name="Courty P.E."/>
            <person name="Kohler A."/>
            <person name="Kuo A."/>
            <person name="LaButti K."/>
            <person name="Pangilinan J."/>
            <person name="Lipzen A."/>
            <person name="Riley R."/>
            <person name="Andreopoulos W."/>
            <person name="He G."/>
            <person name="Johnson J."/>
            <person name="Nolan M."/>
            <person name="Tritt A."/>
            <person name="Barry K.W."/>
            <person name="Grigoriev I.V."/>
            <person name="Nagy L.G."/>
            <person name="Hibbett D."/>
            <person name="Henrissat B."/>
            <person name="Matheny P.B."/>
            <person name="Labbe J."/>
            <person name="Martin F.M."/>
        </authorList>
    </citation>
    <scope>NUCLEOTIDE SEQUENCE</scope>
    <source>
        <strain evidence="7">BPL690</strain>
    </source>
</reference>
<keyword evidence="2 5" id="KW-1017">Isopeptide bond</keyword>
<comment type="similarity">
    <text evidence="5 6">Belongs to the URM1 family.</text>
</comment>
<dbReference type="CDD" id="cd01764">
    <property type="entry name" value="Ubl_Urm1"/>
    <property type="match status" value="1"/>
</dbReference>
<accession>A0AAD4QK80</accession>
<evidence type="ECO:0000256" key="3">
    <source>
        <dbReference type="ARBA" id="ARBA00022694"/>
    </source>
</evidence>
<dbReference type="GO" id="GO:0002098">
    <property type="term" value="P:tRNA wobble uridine modification"/>
    <property type="evidence" value="ECO:0007669"/>
    <property type="project" value="UniProtKB-UniRule"/>
</dbReference>
<dbReference type="GO" id="GO:0032447">
    <property type="term" value="P:protein urmylation"/>
    <property type="evidence" value="ECO:0007669"/>
    <property type="project" value="UniProtKB-UniRule"/>
</dbReference>
<dbReference type="HAMAP" id="MF_03048">
    <property type="entry name" value="Urm1"/>
    <property type="match status" value="1"/>
</dbReference>
<dbReference type="InterPro" id="IPR015221">
    <property type="entry name" value="Urm1"/>
</dbReference>
<dbReference type="GO" id="GO:0005829">
    <property type="term" value="C:cytosol"/>
    <property type="evidence" value="ECO:0007669"/>
    <property type="project" value="UniProtKB-UniRule"/>
</dbReference>
<keyword evidence="1 5" id="KW-0963">Cytoplasm</keyword>
<dbReference type="Proteomes" id="UP001203297">
    <property type="component" value="Unassembled WGS sequence"/>
</dbReference>
<dbReference type="PIRSF" id="PIRSF037379">
    <property type="entry name" value="Ubiquitin-related_modifier_1"/>
    <property type="match status" value="1"/>
</dbReference>
<protein>
    <recommendedName>
        <fullName evidence="5 6">Ubiquitin-related modifier 1</fullName>
    </recommendedName>
</protein>
<dbReference type="PANTHER" id="PTHR14986">
    <property type="entry name" value="RURM1 PROTEIN"/>
    <property type="match status" value="1"/>
</dbReference>
<sequence length="107" mass="12085">MAHLKLKIEFGGGLELLFSNQRTHFVAIPSTVPQGDNKGQPADINFLTHWLRDNLLKERPELFIDTGTVRPGILVLVNDTDWELEGEGEYKLREDDEIVFISTLHGG</sequence>
<comment type="pathway">
    <text evidence="5 6">tRNA modification; 5-methoxycarbonylmethyl-2-thiouridine-tRNA biosynthesis.</text>
</comment>
<keyword evidence="3 5" id="KW-0819">tRNA processing</keyword>
<dbReference type="GO" id="GO:0034227">
    <property type="term" value="P:tRNA thio-modification"/>
    <property type="evidence" value="ECO:0007669"/>
    <property type="project" value="UniProtKB-UniRule"/>
</dbReference>
<dbReference type="InterPro" id="IPR016155">
    <property type="entry name" value="Mopterin_synth/thiamin_S_b"/>
</dbReference>
<dbReference type="Pfam" id="PF09138">
    <property type="entry name" value="Urm1"/>
    <property type="match status" value="1"/>
</dbReference>
<organism evidence="7 8">
    <name type="scientific">Multifurca ochricompacta</name>
    <dbReference type="NCBI Taxonomy" id="376703"/>
    <lineage>
        <taxon>Eukaryota</taxon>
        <taxon>Fungi</taxon>
        <taxon>Dikarya</taxon>
        <taxon>Basidiomycota</taxon>
        <taxon>Agaricomycotina</taxon>
        <taxon>Agaricomycetes</taxon>
        <taxon>Russulales</taxon>
        <taxon>Russulaceae</taxon>
        <taxon>Multifurca</taxon>
    </lineage>
</organism>
<dbReference type="AlphaFoldDB" id="A0AAD4QK80"/>
<comment type="function">
    <text evidence="5">Acts as a sulfur carrier required for 2-thiolation of mcm(5)S(2)U at tRNA wobble positions of cytosolic tRNA(Lys), tRNA(Glu) and tRNA(Gln). Serves as sulfur donor in tRNA 2-thiolation reaction by being thiocarboxylated (-COSH) at its C-terminus by the MOCS3 homolog UBA4. The sulfur is then transferred to tRNA to form 2-thiolation of mcm(5)S(2)U. Prior mcm(5) tRNA modification by the elongator complex is required for 2-thiolation. Also acts as a ubiquitin-like protein (UBL) that is covalently conjugated via an isopeptide bond to lysine residues of target proteins such as AHP1. The thiocarboxylated form serves as substrate for conjugation and oxidative stress specifically induces the formation of UBL-protein conjugates.</text>
</comment>
<feature type="cross-link" description="Glycyl lysine isopeptide (Gly-Lys) (interchain with K-? in acceptor proteins)" evidence="5">
    <location>
        <position position="107"/>
    </location>
</feature>